<keyword evidence="6" id="KW-1185">Reference proteome</keyword>
<name>A0ABZ2LVD7_9BACT</name>
<gene>
    <name evidence="5" type="ORF">LZC94_43565</name>
</gene>
<keyword evidence="5" id="KW-0378">Hydrolase</keyword>
<keyword evidence="1" id="KW-0479">Metal-binding</keyword>
<organism evidence="5 6">
    <name type="scientific">Pendulispora albinea</name>
    <dbReference type="NCBI Taxonomy" id="2741071"/>
    <lineage>
        <taxon>Bacteria</taxon>
        <taxon>Pseudomonadati</taxon>
        <taxon>Myxococcota</taxon>
        <taxon>Myxococcia</taxon>
        <taxon>Myxococcales</taxon>
        <taxon>Sorangiineae</taxon>
        <taxon>Pendulisporaceae</taxon>
        <taxon>Pendulispora</taxon>
    </lineage>
</organism>
<proteinExistence type="predicted"/>
<evidence type="ECO:0000259" key="3">
    <source>
        <dbReference type="Pfam" id="PF01557"/>
    </source>
</evidence>
<evidence type="ECO:0000313" key="6">
    <source>
        <dbReference type="Proteomes" id="UP001370348"/>
    </source>
</evidence>
<dbReference type="SUPFAM" id="SSF56529">
    <property type="entry name" value="FAH"/>
    <property type="match status" value="1"/>
</dbReference>
<accession>A0ABZ2LVD7</accession>
<dbReference type="InterPro" id="IPR018833">
    <property type="entry name" value="Rv2993c-like_N"/>
</dbReference>
<dbReference type="RefSeq" id="WP_394824315.1">
    <property type="nucleotide sequence ID" value="NZ_CP089984.1"/>
</dbReference>
<dbReference type="Pfam" id="PF01557">
    <property type="entry name" value="FAA_hydrolase"/>
    <property type="match status" value="1"/>
</dbReference>
<dbReference type="InterPro" id="IPR011234">
    <property type="entry name" value="Fumarylacetoacetase-like_C"/>
</dbReference>
<feature type="domain" description="Rv2993c-like N-terminal" evidence="4">
    <location>
        <begin position="1"/>
        <end position="73"/>
    </location>
</feature>
<evidence type="ECO:0000313" key="5">
    <source>
        <dbReference type="EMBL" id="WXB14690.1"/>
    </source>
</evidence>
<protein>
    <submittedName>
        <fullName evidence="5">Fumarylacetoacetate hydrolase family protein</fullName>
    </submittedName>
</protein>
<evidence type="ECO:0000259" key="4">
    <source>
        <dbReference type="Pfam" id="PF10370"/>
    </source>
</evidence>
<dbReference type="PANTHER" id="PTHR11820:SF7">
    <property type="entry name" value="ACYLPYRUVASE FAHD1, MITOCHONDRIAL"/>
    <property type="match status" value="1"/>
</dbReference>
<reference evidence="5 6" key="1">
    <citation type="submission" date="2021-12" db="EMBL/GenBank/DDBJ databases">
        <title>Discovery of the Pendulisporaceae a myxobacterial family with distinct sporulation behavior and unique specialized metabolism.</title>
        <authorList>
            <person name="Garcia R."/>
            <person name="Popoff A."/>
            <person name="Bader C.D."/>
            <person name="Loehr J."/>
            <person name="Walesch S."/>
            <person name="Walt C."/>
            <person name="Boldt J."/>
            <person name="Bunk B."/>
            <person name="Haeckl F.J.F.P.J."/>
            <person name="Gunesch A.P."/>
            <person name="Birkelbach J."/>
            <person name="Nuebel U."/>
            <person name="Pietschmann T."/>
            <person name="Bach T."/>
            <person name="Mueller R."/>
        </authorList>
    </citation>
    <scope>NUCLEOTIDE SEQUENCE [LARGE SCALE GENOMIC DNA]</scope>
    <source>
        <strain evidence="5 6">MSr11954</strain>
    </source>
</reference>
<dbReference type="EMBL" id="CP089984">
    <property type="protein sequence ID" value="WXB14690.1"/>
    <property type="molecule type" value="Genomic_DNA"/>
</dbReference>
<dbReference type="Proteomes" id="UP001370348">
    <property type="component" value="Chromosome"/>
</dbReference>
<dbReference type="Gene3D" id="3.90.850.10">
    <property type="entry name" value="Fumarylacetoacetase-like, C-terminal domain"/>
    <property type="match status" value="1"/>
</dbReference>
<feature type="region of interest" description="Disordered" evidence="2">
    <location>
        <begin position="1"/>
        <end position="21"/>
    </location>
</feature>
<dbReference type="InterPro" id="IPR036663">
    <property type="entry name" value="Fumarylacetoacetase_C_sf"/>
</dbReference>
<dbReference type="Pfam" id="PF10370">
    <property type="entry name" value="Rv2993c-like_N"/>
    <property type="match status" value="1"/>
</dbReference>
<sequence>MRIVRFSPPPSTAPNAQDPREPVFAILDDARPAGEGRAPRAGSLRVLSRAPWLGGSPTGEVVPYDDRVALLAPVAPSKILCVGRNYAAHAKELGNEVPKEPLLFLKPPSALIGHEGTIVLPPESTRVEHEAELGVVIGKRCRAIAPEQARAHIFGLTCTGDITARDLQRSDGQWARAKGFDTFCPVGPWIETDLDPRDVRIACTVNGATKQDGRTAQMIFPVDVLLAYASRMMTLEPGDLVLTGTPEGVGPLVHGDRIEITVEGIGTLGCAVRK</sequence>
<dbReference type="GO" id="GO:0016787">
    <property type="term" value="F:hydrolase activity"/>
    <property type="evidence" value="ECO:0007669"/>
    <property type="project" value="UniProtKB-KW"/>
</dbReference>
<feature type="domain" description="Fumarylacetoacetase-like C-terminal" evidence="3">
    <location>
        <begin position="78"/>
        <end position="272"/>
    </location>
</feature>
<dbReference type="PANTHER" id="PTHR11820">
    <property type="entry name" value="ACYLPYRUVASE"/>
    <property type="match status" value="1"/>
</dbReference>
<evidence type="ECO:0000256" key="1">
    <source>
        <dbReference type="ARBA" id="ARBA00022723"/>
    </source>
</evidence>
<evidence type="ECO:0000256" key="2">
    <source>
        <dbReference type="SAM" id="MobiDB-lite"/>
    </source>
</evidence>